<dbReference type="PANTHER" id="PTHR10938">
    <property type="entry name" value="TRANSLATION INITIATION FACTOR IF-3"/>
    <property type="match status" value="1"/>
</dbReference>
<dbReference type="Gene3D" id="3.10.20.80">
    <property type="entry name" value="Translation initiation factor 3 (IF-3), N-terminal domain"/>
    <property type="match status" value="1"/>
</dbReference>
<dbReference type="GO" id="GO:0003743">
    <property type="term" value="F:translation initiation factor activity"/>
    <property type="evidence" value="ECO:0007669"/>
    <property type="project" value="UniProtKB-KW"/>
</dbReference>
<dbReference type="EMBL" id="KZ308558">
    <property type="protein sequence ID" value="KAG8231523.1"/>
    <property type="molecule type" value="Genomic_DNA"/>
</dbReference>
<dbReference type="Pfam" id="PF05198">
    <property type="entry name" value="IF3_N"/>
    <property type="match status" value="1"/>
</dbReference>
<gene>
    <name evidence="5" type="ORF">J437_LFUL008064</name>
</gene>
<accession>A0A8K0KFS3</accession>
<reference evidence="5" key="2">
    <citation type="submission" date="2017-10" db="EMBL/GenBank/DDBJ databases">
        <title>Ladona fulva Genome sequencing and assembly.</title>
        <authorList>
            <person name="Murali S."/>
            <person name="Richards S."/>
            <person name="Bandaranaike D."/>
            <person name="Bellair M."/>
            <person name="Blankenburg K."/>
            <person name="Chao H."/>
            <person name="Dinh H."/>
            <person name="Doddapaneni H."/>
            <person name="Dugan-Rocha S."/>
            <person name="Elkadiri S."/>
            <person name="Gnanaolivu R."/>
            <person name="Hernandez B."/>
            <person name="Skinner E."/>
            <person name="Javaid M."/>
            <person name="Lee S."/>
            <person name="Li M."/>
            <person name="Ming W."/>
            <person name="Munidasa M."/>
            <person name="Muniz J."/>
            <person name="Nguyen L."/>
            <person name="Hughes D."/>
            <person name="Osuji N."/>
            <person name="Pu L.-L."/>
            <person name="Puazo M."/>
            <person name="Qu C."/>
            <person name="Quiroz J."/>
            <person name="Raj R."/>
            <person name="Weissenberger G."/>
            <person name="Xin Y."/>
            <person name="Zou X."/>
            <person name="Han Y."/>
            <person name="Worley K."/>
            <person name="Muzny D."/>
            <person name="Gibbs R."/>
        </authorList>
    </citation>
    <scope>NUCLEOTIDE SEQUENCE</scope>
    <source>
        <strain evidence="5">Sampled in the wild</strain>
    </source>
</reference>
<reference evidence="5" key="1">
    <citation type="submission" date="2013-04" db="EMBL/GenBank/DDBJ databases">
        <authorList>
            <person name="Qu J."/>
            <person name="Murali S.C."/>
            <person name="Bandaranaike D."/>
            <person name="Bellair M."/>
            <person name="Blankenburg K."/>
            <person name="Chao H."/>
            <person name="Dinh H."/>
            <person name="Doddapaneni H."/>
            <person name="Downs B."/>
            <person name="Dugan-Rocha S."/>
            <person name="Elkadiri S."/>
            <person name="Gnanaolivu R.D."/>
            <person name="Hernandez B."/>
            <person name="Javaid M."/>
            <person name="Jayaseelan J.C."/>
            <person name="Lee S."/>
            <person name="Li M."/>
            <person name="Ming W."/>
            <person name="Munidasa M."/>
            <person name="Muniz J."/>
            <person name="Nguyen L."/>
            <person name="Ongeri F."/>
            <person name="Osuji N."/>
            <person name="Pu L.-L."/>
            <person name="Puazo M."/>
            <person name="Qu C."/>
            <person name="Quiroz J."/>
            <person name="Raj R."/>
            <person name="Weissenberger G."/>
            <person name="Xin Y."/>
            <person name="Zou X."/>
            <person name="Han Y."/>
            <person name="Richards S."/>
            <person name="Worley K."/>
            <person name="Muzny D."/>
            <person name="Gibbs R."/>
        </authorList>
    </citation>
    <scope>NUCLEOTIDE SEQUENCE</scope>
    <source>
        <strain evidence="5">Sampled in the wild</strain>
    </source>
</reference>
<comment type="caution">
    <text evidence="5">The sequence shown here is derived from an EMBL/GenBank/DDBJ whole genome shotgun (WGS) entry which is preliminary data.</text>
</comment>
<evidence type="ECO:0000256" key="2">
    <source>
        <dbReference type="ARBA" id="ARBA00022540"/>
    </source>
</evidence>
<evidence type="ECO:0000313" key="5">
    <source>
        <dbReference type="EMBL" id="KAG8231523.1"/>
    </source>
</evidence>
<dbReference type="Proteomes" id="UP000792457">
    <property type="component" value="Unassembled WGS sequence"/>
</dbReference>
<dbReference type="InterPro" id="IPR036788">
    <property type="entry name" value="T_IF-3_C_sf"/>
</dbReference>
<dbReference type="GO" id="GO:0043022">
    <property type="term" value="F:ribosome binding"/>
    <property type="evidence" value="ECO:0007669"/>
    <property type="project" value="TreeGrafter"/>
</dbReference>
<organism evidence="5 6">
    <name type="scientific">Ladona fulva</name>
    <name type="common">Scarce chaser dragonfly</name>
    <name type="synonym">Libellula fulva</name>
    <dbReference type="NCBI Taxonomy" id="123851"/>
    <lineage>
        <taxon>Eukaryota</taxon>
        <taxon>Metazoa</taxon>
        <taxon>Ecdysozoa</taxon>
        <taxon>Arthropoda</taxon>
        <taxon>Hexapoda</taxon>
        <taxon>Insecta</taxon>
        <taxon>Pterygota</taxon>
        <taxon>Palaeoptera</taxon>
        <taxon>Odonata</taxon>
        <taxon>Epiprocta</taxon>
        <taxon>Anisoptera</taxon>
        <taxon>Libelluloidea</taxon>
        <taxon>Libellulidae</taxon>
        <taxon>Ladona</taxon>
    </lineage>
</organism>
<name>A0A8K0KFS3_LADFU</name>
<evidence type="ECO:0000259" key="4">
    <source>
        <dbReference type="Pfam" id="PF05198"/>
    </source>
</evidence>
<sequence>MSSRLFVNRGLTGFKFCRNLNISWLKDKEFNYSLHNARNSCLSTWDSGINRTENLKKEGTGTTKGNPKKATGPKITLIGTDNAISVVGLEEGLKMAKRRNLKLVNLVEYDTKTQRPVYRLMTIADYNQEHLKDKKLSKSSNVKREKFLNISSRIEKHDLASKLKQVEKWLTKDFEVRVLLTGDENDMSAAEAVYKSLEEYLKGKARLLQKRTIRSEIKFYIRSLPADKVKSKSETEETRESQET</sequence>
<dbReference type="InterPro" id="IPR019814">
    <property type="entry name" value="Translation_initiation_fac_3_N"/>
</dbReference>
<comment type="similarity">
    <text evidence="1">Belongs to the IF-3 family.</text>
</comment>
<feature type="domain" description="Translation initiation factor 3 N-terminal" evidence="4">
    <location>
        <begin position="73"/>
        <end position="135"/>
    </location>
</feature>
<dbReference type="SUPFAM" id="SSF55200">
    <property type="entry name" value="Translation initiation factor IF3, C-terminal domain"/>
    <property type="match status" value="1"/>
</dbReference>
<dbReference type="Gene3D" id="3.30.110.10">
    <property type="entry name" value="Translation initiation factor 3 (IF-3), C-terminal domain"/>
    <property type="match status" value="1"/>
</dbReference>
<dbReference type="PANTHER" id="PTHR10938:SF0">
    <property type="entry name" value="TRANSLATION INITIATION FACTOR IF-3, MITOCHONDRIAL"/>
    <property type="match status" value="1"/>
</dbReference>
<dbReference type="GO" id="GO:0070124">
    <property type="term" value="P:mitochondrial translational initiation"/>
    <property type="evidence" value="ECO:0007669"/>
    <property type="project" value="TreeGrafter"/>
</dbReference>
<keyword evidence="6" id="KW-1185">Reference proteome</keyword>
<evidence type="ECO:0000256" key="1">
    <source>
        <dbReference type="ARBA" id="ARBA00005439"/>
    </source>
</evidence>
<dbReference type="InterPro" id="IPR036787">
    <property type="entry name" value="T_IF-3_N_sf"/>
</dbReference>
<dbReference type="OrthoDB" id="21573at2759"/>
<proteinExistence type="inferred from homology"/>
<evidence type="ECO:0000256" key="3">
    <source>
        <dbReference type="ARBA" id="ARBA00022917"/>
    </source>
</evidence>
<protein>
    <recommendedName>
        <fullName evidence="4">Translation initiation factor 3 N-terminal domain-containing protein</fullName>
    </recommendedName>
</protein>
<dbReference type="InterPro" id="IPR001288">
    <property type="entry name" value="Translation_initiation_fac_3"/>
</dbReference>
<dbReference type="GO" id="GO:0032790">
    <property type="term" value="P:ribosome disassembly"/>
    <property type="evidence" value="ECO:0007669"/>
    <property type="project" value="TreeGrafter"/>
</dbReference>
<keyword evidence="2" id="KW-0396">Initiation factor</keyword>
<evidence type="ECO:0000313" key="6">
    <source>
        <dbReference type="Proteomes" id="UP000792457"/>
    </source>
</evidence>
<dbReference type="GO" id="GO:0005739">
    <property type="term" value="C:mitochondrion"/>
    <property type="evidence" value="ECO:0007669"/>
    <property type="project" value="TreeGrafter"/>
</dbReference>
<dbReference type="AlphaFoldDB" id="A0A8K0KFS3"/>
<keyword evidence="3" id="KW-0648">Protein biosynthesis</keyword>